<accession>A0A327JJ92</accession>
<gene>
    <name evidence="1" type="ORF">CH339_18170</name>
</gene>
<dbReference type="EMBL" id="NPEV01000047">
    <property type="protein sequence ID" value="RAI25454.1"/>
    <property type="molecule type" value="Genomic_DNA"/>
</dbReference>
<protein>
    <recommendedName>
        <fullName evidence="3">Cysteine-rich CWC family protein</fullName>
    </recommendedName>
</protein>
<dbReference type="RefSeq" id="WP_111435816.1">
    <property type="nucleotide sequence ID" value="NZ_JACIGG010000002.1"/>
</dbReference>
<evidence type="ECO:0000313" key="1">
    <source>
        <dbReference type="EMBL" id="RAI25454.1"/>
    </source>
</evidence>
<sequence length="82" mass="8845">MPGSKTPPFGGGVKAATPTKCPRCGTIFDCEMESGDCWCMKPDYKLPMPESAEPACYCPKCLKEVAGEKVAAELEAFKVKRP</sequence>
<dbReference type="InterPro" id="IPR032720">
    <property type="entry name" value="Cys_rich_CWC"/>
</dbReference>
<evidence type="ECO:0008006" key="3">
    <source>
        <dbReference type="Google" id="ProtNLM"/>
    </source>
</evidence>
<name>A0A327JJ92_9HYPH</name>
<comment type="caution">
    <text evidence="1">The sequence shown here is derived from an EMBL/GenBank/DDBJ whole genome shotgun (WGS) entry which is preliminary data.</text>
</comment>
<proteinExistence type="predicted"/>
<dbReference type="Pfam" id="PF14375">
    <property type="entry name" value="Cys_rich_CWC"/>
    <property type="match status" value="1"/>
</dbReference>
<keyword evidence="2" id="KW-1185">Reference proteome</keyword>
<evidence type="ECO:0000313" key="2">
    <source>
        <dbReference type="Proteomes" id="UP000249299"/>
    </source>
</evidence>
<dbReference type="AlphaFoldDB" id="A0A327JJ92"/>
<dbReference type="Proteomes" id="UP000249299">
    <property type="component" value="Unassembled WGS sequence"/>
</dbReference>
<organism evidence="1 2">
    <name type="scientific">Rhodobium orientis</name>
    <dbReference type="NCBI Taxonomy" id="34017"/>
    <lineage>
        <taxon>Bacteria</taxon>
        <taxon>Pseudomonadati</taxon>
        <taxon>Pseudomonadota</taxon>
        <taxon>Alphaproteobacteria</taxon>
        <taxon>Hyphomicrobiales</taxon>
        <taxon>Rhodobiaceae</taxon>
        <taxon>Rhodobium</taxon>
    </lineage>
</organism>
<reference evidence="1 2" key="1">
    <citation type="submission" date="2017-07" db="EMBL/GenBank/DDBJ databases">
        <title>Draft Genome Sequences of Select Purple Nonsulfur Bacteria.</title>
        <authorList>
            <person name="Lasarre B."/>
            <person name="Mckinlay J.B."/>
        </authorList>
    </citation>
    <scope>NUCLEOTIDE SEQUENCE [LARGE SCALE GENOMIC DNA]</scope>
    <source>
        <strain evidence="1 2">DSM 11290</strain>
    </source>
</reference>
<dbReference type="OrthoDB" id="7276039at2"/>